<evidence type="ECO:0000256" key="4">
    <source>
        <dbReference type="ARBA" id="ARBA00022598"/>
    </source>
</evidence>
<dbReference type="Gene3D" id="3.30.470.30">
    <property type="entry name" value="DNA ligase/mRNA capping enzyme"/>
    <property type="match status" value="1"/>
</dbReference>
<dbReference type="PROSITE" id="PS50172">
    <property type="entry name" value="BRCT"/>
    <property type="match status" value="1"/>
</dbReference>
<dbReference type="SUPFAM" id="SSF52113">
    <property type="entry name" value="BRCT domain"/>
    <property type="match status" value="1"/>
</dbReference>
<keyword evidence="6 14" id="KW-0479">Metal-binding</keyword>
<dbReference type="GO" id="GO:0046872">
    <property type="term" value="F:metal ion binding"/>
    <property type="evidence" value="ECO:0007669"/>
    <property type="project" value="UniProtKB-KW"/>
</dbReference>
<dbReference type="InterPro" id="IPR003583">
    <property type="entry name" value="Hlx-hairpin-Hlx_DNA-bd_motif"/>
</dbReference>
<dbReference type="PANTHER" id="PTHR23389">
    <property type="entry name" value="CHROMOSOME TRANSMISSION FIDELITY FACTOR 18"/>
    <property type="match status" value="1"/>
</dbReference>
<dbReference type="PROSITE" id="PS01055">
    <property type="entry name" value="DNA_LIGASE_N1"/>
    <property type="match status" value="1"/>
</dbReference>
<comment type="similarity">
    <text evidence="13 14">Belongs to the NAD-dependent DNA ligase family. LigA subfamily.</text>
</comment>
<dbReference type="FunFam" id="1.10.150.20:FF:000007">
    <property type="entry name" value="DNA ligase"/>
    <property type="match status" value="1"/>
</dbReference>
<dbReference type="Gene3D" id="1.10.150.20">
    <property type="entry name" value="5' to 3' exonuclease, C-terminal subdomain"/>
    <property type="match status" value="2"/>
</dbReference>
<evidence type="ECO:0000256" key="9">
    <source>
        <dbReference type="ARBA" id="ARBA00022842"/>
    </source>
</evidence>
<reference evidence="17 18" key="1">
    <citation type="submission" date="2018-07" db="EMBL/GenBank/DDBJ databases">
        <title>Genomic Encyclopedia of Type Strains, Phase IV (KMG-IV): sequencing the most valuable type-strain genomes for metagenomic binning, comparative biology and taxonomic classification.</title>
        <authorList>
            <person name="Goeker M."/>
        </authorList>
    </citation>
    <scope>NUCLEOTIDE SEQUENCE [LARGE SCALE GENOMIC DNA]</scope>
    <source>
        <strain evidence="17 18">DSM 16500</strain>
    </source>
</reference>
<feature type="active site" description="N6-AMP-lysine intermediate" evidence="14">
    <location>
        <position position="118"/>
    </location>
</feature>
<evidence type="ECO:0000256" key="11">
    <source>
        <dbReference type="ARBA" id="ARBA00023204"/>
    </source>
</evidence>
<dbReference type="FunFam" id="1.10.287.610:FF:000002">
    <property type="entry name" value="DNA ligase"/>
    <property type="match status" value="1"/>
</dbReference>
<evidence type="ECO:0000256" key="13">
    <source>
        <dbReference type="ARBA" id="ARBA00060881"/>
    </source>
</evidence>
<accession>A0A370GQN3</accession>
<dbReference type="NCBIfam" id="TIGR00575">
    <property type="entry name" value="dnlj"/>
    <property type="match status" value="1"/>
</dbReference>
<dbReference type="AlphaFoldDB" id="A0A370GQN3"/>
<dbReference type="Pfam" id="PF01653">
    <property type="entry name" value="DNA_ligase_aden"/>
    <property type="match status" value="1"/>
</dbReference>
<dbReference type="Gene3D" id="3.40.50.10190">
    <property type="entry name" value="BRCT domain"/>
    <property type="match status" value="1"/>
</dbReference>
<gene>
    <name evidence="14" type="primary">ligA</name>
    <name evidence="17" type="ORF">C8D86_10632</name>
</gene>
<dbReference type="InterPro" id="IPR010994">
    <property type="entry name" value="RuvA_2-like"/>
</dbReference>
<dbReference type="GO" id="GO:0003911">
    <property type="term" value="F:DNA ligase (NAD+) activity"/>
    <property type="evidence" value="ECO:0007669"/>
    <property type="project" value="UniProtKB-UniRule"/>
</dbReference>
<feature type="domain" description="BRCT" evidence="16">
    <location>
        <begin position="592"/>
        <end position="672"/>
    </location>
</feature>
<comment type="function">
    <text evidence="1 14">DNA ligase that catalyzes the formation of phosphodiester linkages between 5'-phosphoryl and 3'-hydroxyl groups in double-stranded DNA using NAD as a coenzyme and as the energy source for the reaction. It is essential for DNA replication and repair of damaged DNA.</text>
</comment>
<feature type="binding site" evidence="14">
    <location>
        <position position="176"/>
    </location>
    <ligand>
        <name>NAD(+)</name>
        <dbReference type="ChEBI" id="CHEBI:57540"/>
    </ligand>
</feature>
<dbReference type="FunFam" id="1.10.150.20:FF:000006">
    <property type="entry name" value="DNA ligase"/>
    <property type="match status" value="1"/>
</dbReference>
<dbReference type="OrthoDB" id="9759736at2"/>
<feature type="binding site" evidence="14">
    <location>
        <position position="414"/>
    </location>
    <ligand>
        <name>Zn(2+)</name>
        <dbReference type="ChEBI" id="CHEBI:29105"/>
    </ligand>
</feature>
<dbReference type="EC" id="6.5.1.2" evidence="2 14"/>
<dbReference type="Pfam" id="PF14520">
    <property type="entry name" value="HHH_5"/>
    <property type="match status" value="1"/>
</dbReference>
<dbReference type="SMART" id="SM00278">
    <property type="entry name" value="HhH1"/>
    <property type="match status" value="4"/>
</dbReference>
<keyword evidence="8 14" id="KW-0862">Zinc</keyword>
<dbReference type="Proteomes" id="UP000254720">
    <property type="component" value="Unassembled WGS sequence"/>
</dbReference>
<dbReference type="Pfam" id="PF00533">
    <property type="entry name" value="BRCT"/>
    <property type="match status" value="1"/>
</dbReference>
<evidence type="ECO:0000256" key="8">
    <source>
        <dbReference type="ARBA" id="ARBA00022833"/>
    </source>
</evidence>
<dbReference type="HAMAP" id="MF_01588">
    <property type="entry name" value="DNA_ligase_A"/>
    <property type="match status" value="1"/>
</dbReference>
<dbReference type="SUPFAM" id="SSF47781">
    <property type="entry name" value="RuvA domain 2-like"/>
    <property type="match status" value="1"/>
</dbReference>
<feature type="binding site" evidence="14">
    <location>
        <begin position="84"/>
        <end position="85"/>
    </location>
    <ligand>
        <name>NAD(+)</name>
        <dbReference type="ChEBI" id="CHEBI:57540"/>
    </ligand>
</feature>
<dbReference type="SUPFAM" id="SSF50249">
    <property type="entry name" value="Nucleic acid-binding proteins"/>
    <property type="match status" value="1"/>
</dbReference>
<evidence type="ECO:0000313" key="18">
    <source>
        <dbReference type="Proteomes" id="UP000254720"/>
    </source>
</evidence>
<dbReference type="FunFam" id="3.30.470.30:FF:000001">
    <property type="entry name" value="DNA ligase"/>
    <property type="match status" value="1"/>
</dbReference>
<dbReference type="PIRSF" id="PIRSF001604">
    <property type="entry name" value="LigA"/>
    <property type="match status" value="1"/>
</dbReference>
<dbReference type="GO" id="GO:0005829">
    <property type="term" value="C:cytosol"/>
    <property type="evidence" value="ECO:0007669"/>
    <property type="project" value="TreeGrafter"/>
</dbReference>
<dbReference type="InterPro" id="IPR033136">
    <property type="entry name" value="DNA_ligase_CS"/>
</dbReference>
<evidence type="ECO:0000256" key="6">
    <source>
        <dbReference type="ARBA" id="ARBA00022723"/>
    </source>
</evidence>
<evidence type="ECO:0000256" key="5">
    <source>
        <dbReference type="ARBA" id="ARBA00022705"/>
    </source>
</evidence>
<feature type="binding site" evidence="14">
    <location>
        <position position="139"/>
    </location>
    <ligand>
        <name>NAD(+)</name>
        <dbReference type="ChEBI" id="CHEBI:57540"/>
    </ligand>
</feature>
<proteinExistence type="inferred from homology"/>
<evidence type="ECO:0000313" key="17">
    <source>
        <dbReference type="EMBL" id="RDI46028.1"/>
    </source>
</evidence>
<feature type="binding site" evidence="14">
    <location>
        <position position="293"/>
    </location>
    <ligand>
        <name>NAD(+)</name>
        <dbReference type="ChEBI" id="CHEBI:57540"/>
    </ligand>
</feature>
<evidence type="ECO:0000259" key="16">
    <source>
        <dbReference type="PROSITE" id="PS50172"/>
    </source>
</evidence>
<feature type="binding site" evidence="14">
    <location>
        <position position="411"/>
    </location>
    <ligand>
        <name>Zn(2+)</name>
        <dbReference type="ChEBI" id="CHEBI:29105"/>
    </ligand>
</feature>
<sequence>MTSKDNVKKQIERLREQINEHNYRYYVLDNPIISDAEFDELFERLKQLEKSHPDLITADSPTQRVGGAPLKAFAEVKHAVPMRSLENAFTDEDIHAFDKRIRERLQQEGAIEYCCEPKLDGLAINIRYEKGLLSQAATRGDGETGEDVTENVKTIQMVPLKLRGDKFPRILDVRGEVYMSKKGFEKLNAQAEEKGLKIFANPRNAAAGSLRQLDPRITATRPLEIFFYGVGGVEGHKLPAKHSEMLKWLEELGLRTNPLIEVKQGVAGCLAYYQKMGKQRDKLSYEIDGVVYKVNEIAQQEKLGYVTRAPRWAVAHKFPAEEVTTSIEEVEFQVGRTGALTPVARLKPVHVRGVTVSNATLHNMDEIRRKDIHIGDIVIVRRAGDVIPEVVGVVKDRRPKHIKKITLPKHCPVCHSGIEQVEGEAVARCTGGLICPAQQKESIKHFASRRAMNIEGLGDKLVDQLVNTKLISSVADIYDLTQEQLEDLERMGKKSAQNLLEEIEKSKTTTLPRFLYALGIREVGEATAKQLAMHFKTLEALQSASIDDLQAVADVGPVVAEHIAHFFREKHNRTVIDKLIRAGVHWPAIRSASHAPLAGKTFVLTGTLRDMTRDEAKERLERLGAKVAGSVSKKTDYVVAGTDPGSKLDAAKKLEIEILDDKDFHVFLQKYE</sequence>
<dbReference type="FunFam" id="2.40.50.140:FF:000012">
    <property type="entry name" value="DNA ligase"/>
    <property type="match status" value="1"/>
</dbReference>
<dbReference type="InterPro" id="IPR013840">
    <property type="entry name" value="DNAligase_N"/>
</dbReference>
<evidence type="ECO:0000256" key="15">
    <source>
        <dbReference type="RuleBase" id="RU000618"/>
    </source>
</evidence>
<comment type="catalytic activity">
    <reaction evidence="12 14 15">
        <text>NAD(+) + (deoxyribonucleotide)n-3'-hydroxyl + 5'-phospho-(deoxyribonucleotide)m = (deoxyribonucleotide)n+m + AMP + beta-nicotinamide D-nucleotide.</text>
        <dbReference type="EC" id="6.5.1.2"/>
    </reaction>
</comment>
<dbReference type="NCBIfam" id="NF005932">
    <property type="entry name" value="PRK07956.1"/>
    <property type="match status" value="1"/>
</dbReference>
<protein>
    <recommendedName>
        <fullName evidence="3 14">DNA ligase</fullName>
        <ecNumber evidence="2 14">6.5.1.2</ecNumber>
    </recommendedName>
    <alternativeName>
        <fullName evidence="14">Polydeoxyribonucleotide synthase [NAD(+)]</fullName>
    </alternativeName>
</protein>
<dbReference type="Pfam" id="PF03120">
    <property type="entry name" value="OB_DNA_ligase"/>
    <property type="match status" value="1"/>
</dbReference>
<dbReference type="InterPro" id="IPR012340">
    <property type="entry name" value="NA-bd_OB-fold"/>
</dbReference>
<evidence type="ECO:0000256" key="3">
    <source>
        <dbReference type="ARBA" id="ARBA00013308"/>
    </source>
</evidence>
<dbReference type="SMART" id="SM00292">
    <property type="entry name" value="BRCT"/>
    <property type="match status" value="1"/>
</dbReference>
<feature type="binding site" evidence="14">
    <location>
        <position position="317"/>
    </location>
    <ligand>
        <name>NAD(+)</name>
        <dbReference type="ChEBI" id="CHEBI:57540"/>
    </ligand>
</feature>
<dbReference type="Gene3D" id="1.10.287.610">
    <property type="entry name" value="Helix hairpin bin"/>
    <property type="match status" value="1"/>
</dbReference>
<evidence type="ECO:0000256" key="12">
    <source>
        <dbReference type="ARBA" id="ARBA00034005"/>
    </source>
</evidence>
<dbReference type="InterPro" id="IPR001357">
    <property type="entry name" value="BRCT_dom"/>
</dbReference>
<keyword evidence="11 14" id="KW-0234">DNA repair</keyword>
<dbReference type="Gene3D" id="6.20.10.30">
    <property type="match status" value="1"/>
</dbReference>
<keyword evidence="18" id="KW-1185">Reference proteome</keyword>
<keyword evidence="9 14" id="KW-0460">Magnesium</keyword>
<keyword evidence="10 14" id="KW-0520">NAD</keyword>
<dbReference type="InterPro" id="IPR004149">
    <property type="entry name" value="Znf_DNAligase_C4"/>
</dbReference>
<dbReference type="Gene3D" id="2.40.50.140">
    <property type="entry name" value="Nucleic acid-binding proteins"/>
    <property type="match status" value="1"/>
</dbReference>
<organism evidence="17 18">
    <name type="scientific">Aquicella lusitana</name>
    <dbReference type="NCBI Taxonomy" id="254246"/>
    <lineage>
        <taxon>Bacteria</taxon>
        <taxon>Pseudomonadati</taxon>
        <taxon>Pseudomonadota</taxon>
        <taxon>Gammaproteobacteria</taxon>
        <taxon>Legionellales</taxon>
        <taxon>Coxiellaceae</taxon>
        <taxon>Aquicella</taxon>
    </lineage>
</organism>
<keyword evidence="4 14" id="KW-0436">Ligase</keyword>
<dbReference type="CDD" id="cd00114">
    <property type="entry name" value="LIGANc"/>
    <property type="match status" value="1"/>
</dbReference>
<evidence type="ECO:0000256" key="2">
    <source>
        <dbReference type="ARBA" id="ARBA00012722"/>
    </source>
</evidence>
<dbReference type="Pfam" id="PF03119">
    <property type="entry name" value="DNA_ligase_ZBD"/>
    <property type="match status" value="1"/>
</dbReference>
<dbReference type="SMART" id="SM00532">
    <property type="entry name" value="LIGANc"/>
    <property type="match status" value="1"/>
</dbReference>
<evidence type="ECO:0000256" key="1">
    <source>
        <dbReference type="ARBA" id="ARBA00004067"/>
    </source>
</evidence>
<dbReference type="Pfam" id="PF12826">
    <property type="entry name" value="HHH_2"/>
    <property type="match status" value="1"/>
</dbReference>
<comment type="cofactor">
    <cofactor evidence="14">
        <name>Mg(2+)</name>
        <dbReference type="ChEBI" id="CHEBI:18420"/>
    </cofactor>
    <cofactor evidence="14">
        <name>Mn(2+)</name>
        <dbReference type="ChEBI" id="CHEBI:29035"/>
    </cofactor>
</comment>
<comment type="caution">
    <text evidence="14">Lacks conserved residue(s) required for the propagation of feature annotation.</text>
</comment>
<feature type="binding site" evidence="14">
    <location>
        <position position="435"/>
    </location>
    <ligand>
        <name>Zn(2+)</name>
        <dbReference type="ChEBI" id="CHEBI:29105"/>
    </ligand>
</feature>
<dbReference type="InterPro" id="IPR013839">
    <property type="entry name" value="DNAligase_adenylation"/>
</dbReference>
<feature type="binding site" evidence="14">
    <location>
        <position position="116"/>
    </location>
    <ligand>
        <name>NAD(+)</name>
        <dbReference type="ChEBI" id="CHEBI:57540"/>
    </ligand>
</feature>
<dbReference type="GO" id="GO:0006260">
    <property type="term" value="P:DNA replication"/>
    <property type="evidence" value="ECO:0007669"/>
    <property type="project" value="UniProtKB-KW"/>
</dbReference>
<evidence type="ECO:0000256" key="10">
    <source>
        <dbReference type="ARBA" id="ARBA00023027"/>
    </source>
</evidence>
<dbReference type="Pfam" id="PF22745">
    <property type="entry name" value="Nlig-Ia"/>
    <property type="match status" value="1"/>
</dbReference>
<keyword evidence="7 14" id="KW-0227">DNA damage</keyword>
<dbReference type="SUPFAM" id="SSF56091">
    <property type="entry name" value="DNA ligase/mRNA capping enzyme, catalytic domain"/>
    <property type="match status" value="1"/>
</dbReference>
<feature type="binding site" evidence="14">
    <location>
        <begin position="35"/>
        <end position="39"/>
    </location>
    <ligand>
        <name>NAD(+)</name>
        <dbReference type="ChEBI" id="CHEBI:57540"/>
    </ligand>
</feature>
<dbReference type="PANTHER" id="PTHR23389:SF9">
    <property type="entry name" value="DNA LIGASE"/>
    <property type="match status" value="1"/>
</dbReference>
<evidence type="ECO:0000256" key="7">
    <source>
        <dbReference type="ARBA" id="ARBA00022763"/>
    </source>
</evidence>
<dbReference type="GO" id="GO:0006281">
    <property type="term" value="P:DNA repair"/>
    <property type="evidence" value="ECO:0007669"/>
    <property type="project" value="UniProtKB-KW"/>
</dbReference>
<dbReference type="PROSITE" id="PS01056">
    <property type="entry name" value="DNA_LIGASE_N2"/>
    <property type="match status" value="1"/>
</dbReference>
<dbReference type="InterPro" id="IPR041663">
    <property type="entry name" value="DisA/LigA_HHH"/>
</dbReference>
<dbReference type="InterPro" id="IPR018239">
    <property type="entry name" value="DNA_ligase_AS"/>
</dbReference>
<dbReference type="InterPro" id="IPR004150">
    <property type="entry name" value="NAD_DNA_ligase_OB"/>
</dbReference>
<dbReference type="CDD" id="cd17748">
    <property type="entry name" value="BRCT_DNA_ligase_like"/>
    <property type="match status" value="1"/>
</dbReference>
<evidence type="ECO:0000256" key="14">
    <source>
        <dbReference type="HAMAP-Rule" id="MF_01588"/>
    </source>
</evidence>
<dbReference type="InterPro" id="IPR036420">
    <property type="entry name" value="BRCT_dom_sf"/>
</dbReference>
<keyword evidence="5 14" id="KW-0235">DNA replication</keyword>
<comment type="caution">
    <text evidence="17">The sequence shown here is derived from an EMBL/GenBank/DDBJ whole genome shotgun (WGS) entry which is preliminary data.</text>
</comment>
<keyword evidence="14" id="KW-0464">Manganese</keyword>
<dbReference type="GO" id="GO:0003677">
    <property type="term" value="F:DNA binding"/>
    <property type="evidence" value="ECO:0007669"/>
    <property type="project" value="InterPro"/>
</dbReference>
<dbReference type="FunFam" id="3.40.50.10190:FF:000054">
    <property type="entry name" value="DNA ligase"/>
    <property type="match status" value="1"/>
</dbReference>
<name>A0A370GQN3_9COXI</name>
<dbReference type="InterPro" id="IPR001679">
    <property type="entry name" value="DNA_ligase"/>
</dbReference>
<dbReference type="EMBL" id="QQAX01000006">
    <property type="protein sequence ID" value="RDI46028.1"/>
    <property type="molecule type" value="Genomic_DNA"/>
</dbReference>